<dbReference type="EMBL" id="MDDG01000001">
    <property type="protein sequence ID" value="OQE46355.1"/>
    <property type="molecule type" value="Genomic_DNA"/>
</dbReference>
<gene>
    <name evidence="1" type="ORF">PENCOP_c001G04316</name>
</gene>
<dbReference type="Proteomes" id="UP000191500">
    <property type="component" value="Unassembled WGS sequence"/>
</dbReference>
<keyword evidence="2" id="KW-1185">Reference proteome</keyword>
<evidence type="ECO:0000313" key="2">
    <source>
        <dbReference type="Proteomes" id="UP000191500"/>
    </source>
</evidence>
<name>A0A1V6V6N7_9EURO</name>
<dbReference type="AlphaFoldDB" id="A0A1V6V6N7"/>
<protein>
    <submittedName>
        <fullName evidence="1">Uncharacterized protein</fullName>
    </submittedName>
</protein>
<organism evidence="1 2">
    <name type="scientific">Penicillium coprophilum</name>
    <dbReference type="NCBI Taxonomy" id="36646"/>
    <lineage>
        <taxon>Eukaryota</taxon>
        <taxon>Fungi</taxon>
        <taxon>Dikarya</taxon>
        <taxon>Ascomycota</taxon>
        <taxon>Pezizomycotina</taxon>
        <taxon>Eurotiomycetes</taxon>
        <taxon>Eurotiomycetidae</taxon>
        <taxon>Eurotiales</taxon>
        <taxon>Aspergillaceae</taxon>
        <taxon>Penicillium</taxon>
    </lineage>
</organism>
<evidence type="ECO:0000313" key="1">
    <source>
        <dbReference type="EMBL" id="OQE46355.1"/>
    </source>
</evidence>
<accession>A0A1V6V6N7</accession>
<reference evidence="2" key="1">
    <citation type="journal article" date="2017" name="Nat. Microbiol.">
        <title>Global analysis of biosynthetic gene clusters reveals vast potential of secondary metabolite production in Penicillium species.</title>
        <authorList>
            <person name="Nielsen J.C."/>
            <person name="Grijseels S."/>
            <person name="Prigent S."/>
            <person name="Ji B."/>
            <person name="Dainat J."/>
            <person name="Nielsen K.F."/>
            <person name="Frisvad J.C."/>
            <person name="Workman M."/>
            <person name="Nielsen J."/>
        </authorList>
    </citation>
    <scope>NUCLEOTIDE SEQUENCE [LARGE SCALE GENOMIC DNA]</scope>
    <source>
        <strain evidence="2">IBT 31321</strain>
    </source>
</reference>
<proteinExistence type="predicted"/>
<sequence length="105" mass="11808">MPENRHQASCGYQEISVSNLSRLSEVSQDSLQSTASDFLDAKIAAPKDEKEYISCNKEGLDEVYSSGLFNSDSFQAEIGPFLRRFRAASQTLDVIKRQRTLIQED</sequence>
<comment type="caution">
    <text evidence="1">The sequence shown here is derived from an EMBL/GenBank/DDBJ whole genome shotgun (WGS) entry which is preliminary data.</text>
</comment>